<dbReference type="Pfam" id="PF07690">
    <property type="entry name" value="MFS_1"/>
    <property type="match status" value="1"/>
</dbReference>
<dbReference type="Proteomes" id="UP000317713">
    <property type="component" value="Chromosome"/>
</dbReference>
<dbReference type="PANTHER" id="PTHR23513">
    <property type="entry name" value="INTEGRAL MEMBRANE EFFLUX PROTEIN-RELATED"/>
    <property type="match status" value="1"/>
</dbReference>
<dbReference type="InterPro" id="IPR011701">
    <property type="entry name" value="MFS"/>
</dbReference>
<evidence type="ECO:0000256" key="6">
    <source>
        <dbReference type="ARBA" id="ARBA00023136"/>
    </source>
</evidence>
<sequence length="396" mass="43120">MNKSWYLYVNALSSLGSRMNLIACSALIFTFEYSAYWMTAFFVARQLGGMLFSPLAGMLADRMDRRRTMIVSDLGAGLAILAIAFYPTPYVLIAAAFLNGMLYTLFHISFQATLPQIFGSEQLVQVNGLKVRLESLVGIMGFMLGGWLTDHYGYTIVIALDAASFLFSAWILTRLRWEEKENATLATSSDADIRGKAASSFRVTLRYLRDTPVLLTISLLAFLVSLSTSAYNYGLPFLSDQLRGSDATLHGLMWTALSVGGLIGSYVAARLRVKLVNGMLVAYAVFSVGIVGAFAANHAVFVLLLLIYAGLFSGAAQVYESTLLQQAQNELRGKVMGVQGLLSRSGYFAGFLMAPFLAGAFTLFGMLVFAQLMFIAGLIGFGLYLVISPKKTKSVS</sequence>
<dbReference type="InterPro" id="IPR020846">
    <property type="entry name" value="MFS_dom"/>
</dbReference>
<dbReference type="SUPFAM" id="SSF103473">
    <property type="entry name" value="MFS general substrate transporter"/>
    <property type="match status" value="1"/>
</dbReference>
<keyword evidence="6 7" id="KW-0472">Membrane</keyword>
<evidence type="ECO:0000256" key="5">
    <source>
        <dbReference type="ARBA" id="ARBA00022989"/>
    </source>
</evidence>
<accession>A0A517IG86</accession>
<feature type="domain" description="Major facilitator superfamily (MFS) profile" evidence="8">
    <location>
        <begin position="1"/>
        <end position="392"/>
    </location>
</feature>
<feature type="transmembrane region" description="Helical" evidence="7">
    <location>
        <begin position="212"/>
        <end position="231"/>
    </location>
</feature>
<dbReference type="GO" id="GO:0005886">
    <property type="term" value="C:plasma membrane"/>
    <property type="evidence" value="ECO:0007669"/>
    <property type="project" value="UniProtKB-SubCell"/>
</dbReference>
<dbReference type="RefSeq" id="WP_144619390.1">
    <property type="nucleotide sequence ID" value="NZ_CP042161.1"/>
</dbReference>
<evidence type="ECO:0000313" key="9">
    <source>
        <dbReference type="EMBL" id="QDS37906.1"/>
    </source>
</evidence>
<dbReference type="EMBL" id="CP042161">
    <property type="protein sequence ID" value="QDS37906.1"/>
    <property type="molecule type" value="Genomic_DNA"/>
</dbReference>
<evidence type="ECO:0000256" key="1">
    <source>
        <dbReference type="ARBA" id="ARBA00004651"/>
    </source>
</evidence>
<protein>
    <submittedName>
        <fullName evidence="9">MFS transporter</fullName>
    </submittedName>
</protein>
<evidence type="ECO:0000256" key="2">
    <source>
        <dbReference type="ARBA" id="ARBA00022448"/>
    </source>
</evidence>
<keyword evidence="2" id="KW-0813">Transport</keyword>
<feature type="transmembrane region" description="Helical" evidence="7">
    <location>
        <begin position="275"/>
        <end position="295"/>
    </location>
</feature>
<name>A0A517IG86_BREBE</name>
<organism evidence="9 10">
    <name type="scientific">Brevibacillus brevis</name>
    <name type="common">Bacillus brevis</name>
    <dbReference type="NCBI Taxonomy" id="1393"/>
    <lineage>
        <taxon>Bacteria</taxon>
        <taxon>Bacillati</taxon>
        <taxon>Bacillota</taxon>
        <taxon>Bacilli</taxon>
        <taxon>Bacillales</taxon>
        <taxon>Paenibacillaceae</taxon>
        <taxon>Brevibacillus</taxon>
    </lineage>
</organism>
<feature type="transmembrane region" description="Helical" evidence="7">
    <location>
        <begin position="35"/>
        <end position="56"/>
    </location>
</feature>
<gene>
    <name evidence="9" type="ORF">FPS98_30180</name>
</gene>
<evidence type="ECO:0000313" key="10">
    <source>
        <dbReference type="Proteomes" id="UP000317713"/>
    </source>
</evidence>
<feature type="transmembrane region" description="Helical" evidence="7">
    <location>
        <begin position="367"/>
        <end position="387"/>
    </location>
</feature>
<evidence type="ECO:0000259" key="8">
    <source>
        <dbReference type="PROSITE" id="PS50850"/>
    </source>
</evidence>
<feature type="transmembrane region" description="Helical" evidence="7">
    <location>
        <begin position="154"/>
        <end position="172"/>
    </location>
</feature>
<reference evidence="9 10" key="1">
    <citation type="submission" date="2019-07" db="EMBL/GenBank/DDBJ databases">
        <title>Characterization of Brevibacillus brevis HK544, as a potential biocontrol agent.</title>
        <authorList>
            <person name="Kim H."/>
        </authorList>
    </citation>
    <scope>NUCLEOTIDE SEQUENCE [LARGE SCALE GENOMIC DNA]</scope>
    <source>
        <strain evidence="9 10">HK544</strain>
    </source>
</reference>
<dbReference type="InterPro" id="IPR036259">
    <property type="entry name" value="MFS_trans_sf"/>
</dbReference>
<evidence type="ECO:0000256" key="7">
    <source>
        <dbReference type="SAM" id="Phobius"/>
    </source>
</evidence>
<keyword evidence="4 7" id="KW-0812">Transmembrane</keyword>
<dbReference type="PANTHER" id="PTHR23513:SF6">
    <property type="entry name" value="MAJOR FACILITATOR SUPERFAMILY ASSOCIATED DOMAIN-CONTAINING PROTEIN"/>
    <property type="match status" value="1"/>
</dbReference>
<dbReference type="PROSITE" id="PS50850">
    <property type="entry name" value="MFS"/>
    <property type="match status" value="1"/>
</dbReference>
<feature type="transmembrane region" description="Helical" evidence="7">
    <location>
        <begin position="341"/>
        <end position="361"/>
    </location>
</feature>
<feature type="transmembrane region" description="Helical" evidence="7">
    <location>
        <begin position="7"/>
        <end position="29"/>
    </location>
</feature>
<dbReference type="GO" id="GO:0022857">
    <property type="term" value="F:transmembrane transporter activity"/>
    <property type="evidence" value="ECO:0007669"/>
    <property type="project" value="InterPro"/>
</dbReference>
<comment type="subcellular location">
    <subcellularLocation>
        <location evidence="1">Cell membrane</location>
        <topology evidence="1">Multi-pass membrane protein</topology>
    </subcellularLocation>
</comment>
<feature type="transmembrane region" description="Helical" evidence="7">
    <location>
        <begin position="301"/>
        <end position="320"/>
    </location>
</feature>
<dbReference type="CDD" id="cd06173">
    <property type="entry name" value="MFS_MefA_like"/>
    <property type="match status" value="1"/>
</dbReference>
<keyword evidence="3" id="KW-1003">Cell membrane</keyword>
<evidence type="ECO:0000256" key="4">
    <source>
        <dbReference type="ARBA" id="ARBA00022692"/>
    </source>
</evidence>
<evidence type="ECO:0000256" key="3">
    <source>
        <dbReference type="ARBA" id="ARBA00022475"/>
    </source>
</evidence>
<proteinExistence type="predicted"/>
<keyword evidence="5 7" id="KW-1133">Transmembrane helix</keyword>
<dbReference type="AlphaFoldDB" id="A0A517IG86"/>
<dbReference type="Gene3D" id="1.20.1250.20">
    <property type="entry name" value="MFS general substrate transporter like domains"/>
    <property type="match status" value="1"/>
</dbReference>
<feature type="transmembrane region" description="Helical" evidence="7">
    <location>
        <begin position="251"/>
        <end position="268"/>
    </location>
</feature>